<evidence type="ECO:0000256" key="2">
    <source>
        <dbReference type="ARBA" id="ARBA00023242"/>
    </source>
</evidence>
<sequence length="2267" mass="259345">MIIDASRGEIQLDDLFNAIEHDKDQVAQALDLYGEYLQVKNENTIDGEKKVELLERILKLECIEKTVVNHNHENERSRINLKWTVLTECGIWYRKLGSYQKAIRCFDNANAINNRVSTIYYEMGMCYLELSDIYQVKICLEKTIEISHEHIHWKCLEQLIYFYYILGNFSKCLEYIRIGYDRVATSQSVYDLGQLCLVLLEKKQPSMKVLIEKMFKNEIEYIVHDDDLPKRIQELEVNIAKFKEKLFNRNNRIVERKSVDESPSIENFQELGQYLTKKIRESSNDNTKLCKLIEIKNFLPKKPVVVEAPQPEPMEQEAVVSEEQPPPPPPPVPNQRKKRSQLPLNLDDYEKRRSARSVTRMISDENNVSTVDKLKRLLANKDDSSDEEADETLISPDNLDEEFALALPSDVPKETFPSLTIEYKSFIQLIDDTIKSGHQFHYLDFICKYVNELTKHSSTLWSTEMRVIFTKLFDCLLDHIQYPTTEIEPNHLRACVCYVENALGSAKSDLSEDSIERFSCFARLKVKYKFLGYCFARLQFFLYLFKNSSIQQSQFEINEMFYRILWISSLYYFLSDVQEDALACVYQLQRILPEDFTIVLPNLFNHATISKSTIEALCLRLKNSSSTSSNSSSSQELTYILSRIAVADEKDELVSLIKKLEKKIKLFYANLCTQRQLQQKSLTKCYETLISVLNENQHLNDKDNLNVRKIFDQILIEVIDMMIKILNEDSPWRDVSLKTVEKLTLNLIDSIMKRDCSGENVWPFKSTNPWILLYRVTMKRDSKKTEQFIVSFVRTIHELFGKHEVCLIEKGILLEYFLLELIQIEHPDIRKILFSKQNIDSKSLEDGDEQKNRFSKVMDEIEQCIYCLYGLVLRKSKMKYLDDHNCRSLELTLEKASIVFYALRPRQLPGYEGRTCTVTNETESLFQRFESMIEWDDERERRRKLLISYVSDATSINNQGKQSEELLHLSDKPFTANNALFEKDLYYLFADYHLKMGSKDAVSNESSNKKAQEYYIKDLCMNTKRFDSWAGLTVIEFAKIEELITADDFDARIFNVHMSASCYFRQAVSVESNNHTLWMEYAEITYILQSYCSKYREKAAEYVPERSFLLNICKEAYEKANLCTDNDDNKEDWTHLYMMAKIEEKLHRSKLLHALKKYASALDLLHENKAVYPRKLGHHTSTSNSKGTLLGCHAVEMFYRIHASTLKYLNRHNKETVDFTIEKLNELHEFLVEMQTKAFATSYYEKSTIPNDAHSNQLISAQYFPAQQDQATDPWLTLYHKCIWLCVEGLYICIARYNRHYRALYRLAHFFHTNEYYRNDRLSLEFFLGGSVLELKNYPRVIGLYQERSKHNLFNGIWRIQPLDADRTGSFNASMYKSTRLFVDLLLRFEENFGILLEVLRQLLAKPDPDKKYVREVERKMLCQHIIKNFVRTVKKKVTSKTRDDIEREGLKILASMDESDPNSVSIPILFETSIHLYNLIRNYPEFYHNSRLDELVESTFQRYRPILKFSSHLPENPKAENLTLIYTPKKQKSKVIHMTERISEAIKINSIRIKRPTTIVEQPPASKRIDSERSPISSAVTTDQSTADKRPAPKPEPLPSTRTTEQSVTNKGESSETSLASSSTTTKQPPANETLLAISTIEKSDVNKRSCEEKSAVKSSASFEEPTVSDHTCLPKSPVPSTSIAEQSITKKHPPLMPTSGLTTTIAEQSDVKKHSSPEPSTASIRQPSSNKRPREESFPTSSITSVEQPTPRKRLHTEPLPASTIISPELPLISGQSCAKPLSISSAVPVEQETLKERSYHPTSSAPYIEQPLAAEHQVPGPSLVPSTIATEQQTVEKHLCPESLLIEPAATVKSPVMNKQSCPEPSVIPVVTTKEQAMPTKRESSGVLPASSTATTEQQTVKKHLDPESASVLSATVREPELMHKRPAAEPLSMPPVIIREQPVAVKHQLTALSAVSSIHTTEPEIIEKHPTPELLSVPLAPAVRQQNVTKRPPPQPCSIPSITISEHPVVNRSSHSQPVPLSSGITVEQPILNRRSYIEFLPDPRSDIIEQRVVHKLLSPDPPVMPSVVASEQPMATNRQFPMLPPVSSTSATTQRAVSQRLSPEPASITTNQESMIHRRISPQPRPLPWIISTEEAIVKKQSTPEQLPFRPTITVEQPIVRKCLFAEPPSIPPTTATEQPVVDRRPYAEPLIIANNQAIVNKRPNPDPASVLPSPAINGPIVNTNPAPEPPPLSPSSSSSSSPTTAAENFLGLASFLHYDSI</sequence>
<feature type="region of interest" description="Disordered" evidence="3">
    <location>
        <begin position="1558"/>
        <end position="1762"/>
    </location>
</feature>
<evidence type="ECO:0000256" key="3">
    <source>
        <dbReference type="SAM" id="MobiDB-lite"/>
    </source>
</evidence>
<dbReference type="Gene3D" id="1.25.40.10">
    <property type="entry name" value="Tetratricopeptide repeat domain"/>
    <property type="match status" value="1"/>
</dbReference>
<keyword evidence="5" id="KW-1185">Reference proteome</keyword>
<feature type="compositionally biased region" description="Pro residues" evidence="3">
    <location>
        <begin position="324"/>
        <end position="333"/>
    </location>
</feature>
<evidence type="ECO:0000313" key="5">
    <source>
        <dbReference type="Proteomes" id="UP000663828"/>
    </source>
</evidence>
<dbReference type="EMBL" id="CAJNOR010000840">
    <property type="protein sequence ID" value="CAF1019201.1"/>
    <property type="molecule type" value="Genomic_DNA"/>
</dbReference>
<dbReference type="GO" id="GO:0006325">
    <property type="term" value="P:chromatin organization"/>
    <property type="evidence" value="ECO:0007669"/>
    <property type="project" value="InterPro"/>
</dbReference>
<dbReference type="InterPro" id="IPR033053">
    <property type="entry name" value="Hir3/CABIN1"/>
</dbReference>
<keyword evidence="2" id="KW-0539">Nucleus</keyword>
<feature type="compositionally biased region" description="Polar residues" evidence="3">
    <location>
        <begin position="1893"/>
        <end position="1902"/>
    </location>
</feature>
<comment type="subcellular location">
    <subcellularLocation>
        <location evidence="1">Nucleus</location>
    </subcellularLocation>
</comment>
<protein>
    <recommendedName>
        <fullName evidence="6">Calcineurin-binding protein cabin-1</fullName>
    </recommendedName>
</protein>
<organism evidence="4 5">
    <name type="scientific">Adineta ricciae</name>
    <name type="common">Rotifer</name>
    <dbReference type="NCBI Taxonomy" id="249248"/>
    <lineage>
        <taxon>Eukaryota</taxon>
        <taxon>Metazoa</taxon>
        <taxon>Spiralia</taxon>
        <taxon>Gnathifera</taxon>
        <taxon>Rotifera</taxon>
        <taxon>Eurotatoria</taxon>
        <taxon>Bdelloidea</taxon>
        <taxon>Adinetida</taxon>
        <taxon>Adinetidae</taxon>
        <taxon>Adineta</taxon>
    </lineage>
</organism>
<accession>A0A814I7K9</accession>
<evidence type="ECO:0008006" key="6">
    <source>
        <dbReference type="Google" id="ProtNLM"/>
    </source>
</evidence>
<dbReference type="SUPFAM" id="SSF48452">
    <property type="entry name" value="TPR-like"/>
    <property type="match status" value="1"/>
</dbReference>
<feature type="compositionally biased region" description="Polar residues" evidence="3">
    <location>
        <begin position="1740"/>
        <end position="1750"/>
    </location>
</feature>
<dbReference type="SMART" id="SM00028">
    <property type="entry name" value="TPR"/>
    <property type="match status" value="3"/>
</dbReference>
<reference evidence="4" key="1">
    <citation type="submission" date="2021-02" db="EMBL/GenBank/DDBJ databases">
        <authorList>
            <person name="Nowell W R."/>
        </authorList>
    </citation>
    <scope>NUCLEOTIDE SEQUENCE</scope>
</reference>
<dbReference type="PANTHER" id="PTHR15502">
    <property type="entry name" value="CALCINEURIN-BINDING PROTEIN CABIN 1-RELATED"/>
    <property type="match status" value="1"/>
</dbReference>
<dbReference type="Proteomes" id="UP000663828">
    <property type="component" value="Unassembled WGS sequence"/>
</dbReference>
<dbReference type="InterPro" id="IPR011990">
    <property type="entry name" value="TPR-like_helical_dom_sf"/>
</dbReference>
<dbReference type="GO" id="GO:0005634">
    <property type="term" value="C:nucleus"/>
    <property type="evidence" value="ECO:0007669"/>
    <property type="project" value="UniProtKB-SubCell"/>
</dbReference>
<feature type="region of interest" description="Disordered" evidence="3">
    <location>
        <begin position="1879"/>
        <end position="1908"/>
    </location>
</feature>
<feature type="region of interest" description="Disordered" evidence="3">
    <location>
        <begin position="2209"/>
        <end position="2250"/>
    </location>
</feature>
<feature type="compositionally biased region" description="Polar residues" evidence="3">
    <location>
        <begin position="1575"/>
        <end position="1586"/>
    </location>
</feature>
<evidence type="ECO:0000256" key="1">
    <source>
        <dbReference type="ARBA" id="ARBA00004123"/>
    </source>
</evidence>
<comment type="caution">
    <text evidence="4">The sequence shown here is derived from an EMBL/GenBank/DDBJ whole genome shotgun (WGS) entry which is preliminary data.</text>
</comment>
<dbReference type="InterPro" id="IPR019734">
    <property type="entry name" value="TPR_rpt"/>
</dbReference>
<evidence type="ECO:0000313" key="4">
    <source>
        <dbReference type="EMBL" id="CAF1019201.1"/>
    </source>
</evidence>
<feature type="compositionally biased region" description="Low complexity" evidence="3">
    <location>
        <begin position="1616"/>
        <end position="1627"/>
    </location>
</feature>
<feature type="compositionally biased region" description="Polar residues" evidence="3">
    <location>
        <begin position="1680"/>
        <end position="1689"/>
    </location>
</feature>
<dbReference type="PANTHER" id="PTHR15502:SF7">
    <property type="entry name" value="CALCINEURIN-BINDING PROTEIN CABIN-1"/>
    <property type="match status" value="1"/>
</dbReference>
<dbReference type="GO" id="GO:0031491">
    <property type="term" value="F:nucleosome binding"/>
    <property type="evidence" value="ECO:0007669"/>
    <property type="project" value="TreeGrafter"/>
</dbReference>
<name>A0A814I7K9_ADIRI</name>
<proteinExistence type="predicted"/>
<feature type="compositionally biased region" description="Polar residues" evidence="3">
    <location>
        <begin position="1719"/>
        <end position="1732"/>
    </location>
</feature>
<feature type="compositionally biased region" description="Basic and acidic residues" evidence="3">
    <location>
        <begin position="1643"/>
        <end position="1657"/>
    </location>
</feature>
<feature type="compositionally biased region" description="Polar residues" evidence="3">
    <location>
        <begin position="1601"/>
        <end position="1613"/>
    </location>
</feature>
<gene>
    <name evidence="4" type="ORF">XAT740_LOCUS14141</name>
</gene>
<feature type="region of interest" description="Disordered" evidence="3">
    <location>
        <begin position="310"/>
        <end position="358"/>
    </location>
</feature>